<keyword evidence="3" id="KW-1185">Reference proteome</keyword>
<accession>A0AAD5XW28</accession>
<dbReference type="InterPro" id="IPR019349">
    <property type="entry name" value="Ribosomal_mS35_mit"/>
</dbReference>
<keyword evidence="2" id="KW-0687">Ribonucleoprotein</keyword>
<dbReference type="Pfam" id="PF10213">
    <property type="entry name" value="MRP-S28"/>
    <property type="match status" value="1"/>
</dbReference>
<protein>
    <submittedName>
        <fullName evidence="2">37S ribosomal protein S24, mitochondrial</fullName>
    </submittedName>
</protein>
<dbReference type="GO" id="GO:0005840">
    <property type="term" value="C:ribosome"/>
    <property type="evidence" value="ECO:0007669"/>
    <property type="project" value="UniProtKB-KW"/>
</dbReference>
<dbReference type="EMBL" id="JADGJW010000255">
    <property type="protein sequence ID" value="KAJ3221053.1"/>
    <property type="molecule type" value="Genomic_DNA"/>
</dbReference>
<dbReference type="Proteomes" id="UP001211065">
    <property type="component" value="Unassembled WGS sequence"/>
</dbReference>
<evidence type="ECO:0000259" key="1">
    <source>
        <dbReference type="Pfam" id="PF10213"/>
    </source>
</evidence>
<evidence type="ECO:0000313" key="3">
    <source>
        <dbReference type="Proteomes" id="UP001211065"/>
    </source>
</evidence>
<comment type="caution">
    <text evidence="2">The sequence shown here is derived from an EMBL/GenBank/DDBJ whole genome shotgun (WGS) entry which is preliminary data.</text>
</comment>
<sequence>MNSRSKFKSINIICSTLIKINTFTPKKTVKSFTTTAIQFERKPPLLKGKKIISEAFEDLTGNLDKDGVHPYEMDLIENVDFVNKILCKMQTDLPKLKAFNNNFISENNHKNRLCFKYQEKFDFDFSKPPRKEYEKVVTLMFKVDDLDLTDKQKHKFILLCEKTFNPLNGVITWKKDGLKDGLTELENAYWLADCFDRVYENVKSDDADYSGLKINYIKFKQPKLNLEFPQEWLPKKGGIE</sequence>
<feature type="domain" description="Small ribosomal subunit protein mS35 mitochondrial conserved" evidence="1">
    <location>
        <begin position="120"/>
        <end position="232"/>
    </location>
</feature>
<dbReference type="AlphaFoldDB" id="A0AAD5XW28"/>
<name>A0AAD5XW28_9FUNG</name>
<keyword evidence="2" id="KW-0689">Ribosomal protein</keyword>
<organism evidence="2 3">
    <name type="scientific">Clydaea vesicula</name>
    <dbReference type="NCBI Taxonomy" id="447962"/>
    <lineage>
        <taxon>Eukaryota</taxon>
        <taxon>Fungi</taxon>
        <taxon>Fungi incertae sedis</taxon>
        <taxon>Chytridiomycota</taxon>
        <taxon>Chytridiomycota incertae sedis</taxon>
        <taxon>Chytridiomycetes</taxon>
        <taxon>Lobulomycetales</taxon>
        <taxon>Lobulomycetaceae</taxon>
        <taxon>Clydaea</taxon>
    </lineage>
</organism>
<gene>
    <name evidence="2" type="primary">RSM24</name>
    <name evidence="2" type="ORF">HK099_003809</name>
</gene>
<proteinExistence type="predicted"/>
<reference evidence="2" key="1">
    <citation type="submission" date="2020-05" db="EMBL/GenBank/DDBJ databases">
        <title>Phylogenomic resolution of chytrid fungi.</title>
        <authorList>
            <person name="Stajich J.E."/>
            <person name="Amses K."/>
            <person name="Simmons R."/>
            <person name="Seto K."/>
            <person name="Myers J."/>
            <person name="Bonds A."/>
            <person name="Quandt C.A."/>
            <person name="Barry K."/>
            <person name="Liu P."/>
            <person name="Grigoriev I."/>
            <person name="Longcore J.E."/>
            <person name="James T.Y."/>
        </authorList>
    </citation>
    <scope>NUCLEOTIDE SEQUENCE</scope>
    <source>
        <strain evidence="2">JEL0476</strain>
    </source>
</reference>
<evidence type="ECO:0000313" key="2">
    <source>
        <dbReference type="EMBL" id="KAJ3221053.1"/>
    </source>
</evidence>